<name>A0AAW5KA85_9BACT</name>
<comment type="caution">
    <text evidence="2">The sequence shown here is derived from an EMBL/GenBank/DDBJ whole genome shotgun (WGS) entry which is preliminary data.</text>
</comment>
<dbReference type="RefSeq" id="WP_008713399.1">
    <property type="nucleotide sequence ID" value="NZ_CABKQM010000008.1"/>
</dbReference>
<dbReference type="AlphaFoldDB" id="A0AAW5KA85"/>
<organism evidence="2 3">
    <name type="scientific">Cloacibacillus evryensis</name>
    <dbReference type="NCBI Taxonomy" id="508460"/>
    <lineage>
        <taxon>Bacteria</taxon>
        <taxon>Thermotogati</taxon>
        <taxon>Synergistota</taxon>
        <taxon>Synergistia</taxon>
        <taxon>Synergistales</taxon>
        <taxon>Synergistaceae</taxon>
        <taxon>Cloacibacillus</taxon>
    </lineage>
</organism>
<keyword evidence="3" id="KW-1185">Reference proteome</keyword>
<dbReference type="EMBL" id="JANFYT010000020">
    <property type="protein sequence ID" value="MCQ4814753.1"/>
    <property type="molecule type" value="Genomic_DNA"/>
</dbReference>
<dbReference type="Proteomes" id="UP001205919">
    <property type="component" value="Unassembled WGS sequence"/>
</dbReference>
<feature type="signal peptide" evidence="1">
    <location>
        <begin position="1"/>
        <end position="23"/>
    </location>
</feature>
<dbReference type="GeneID" id="95757199"/>
<evidence type="ECO:0000313" key="3">
    <source>
        <dbReference type="Proteomes" id="UP001205919"/>
    </source>
</evidence>
<reference evidence="2 3" key="1">
    <citation type="submission" date="2022-06" db="EMBL/GenBank/DDBJ databases">
        <title>Isolation of gut microbiota from human fecal samples.</title>
        <authorList>
            <person name="Pamer E.G."/>
            <person name="Barat B."/>
            <person name="Waligurski E."/>
            <person name="Medina S."/>
            <person name="Paddock L."/>
            <person name="Mostad J."/>
        </authorList>
    </citation>
    <scope>NUCLEOTIDE SEQUENCE [LARGE SCALE GENOMIC DNA]</scope>
    <source>
        <strain evidence="2 3">DFI.9.90</strain>
    </source>
</reference>
<keyword evidence="1" id="KW-0732">Signal</keyword>
<proteinExistence type="predicted"/>
<gene>
    <name evidence="2" type="ORF">NE630_09970</name>
</gene>
<sequence>MRLCKVFVFVIALAAVSQGAAFAAQSAADLDSLVRKQAALENGGGALSGDAAVLSRDAAAGEKKIAETPAAMPAIYGASLALISSPEKRAEARAESEQYFASGRRDKAASVIARALGSENGFSLFFLGSFCLKTLPAAGAAEAQAEFLTGFMRGYSKTGVLMFTTASVKTFLAYPIKRGAPWRAVPAGAASAAPDERIYVGSGVVFIPFAYGSKFKLDITAGNGPDVRMWKILPDGVNVKSWPGGKWEREVTVRGDVKY</sequence>
<protein>
    <submittedName>
        <fullName evidence="2">Uncharacterized protein</fullName>
    </submittedName>
</protein>
<evidence type="ECO:0000313" key="2">
    <source>
        <dbReference type="EMBL" id="MCQ4814753.1"/>
    </source>
</evidence>
<evidence type="ECO:0000256" key="1">
    <source>
        <dbReference type="SAM" id="SignalP"/>
    </source>
</evidence>
<accession>A0AAW5KA85</accession>
<feature type="chain" id="PRO_5043453613" evidence="1">
    <location>
        <begin position="24"/>
        <end position="259"/>
    </location>
</feature>